<comment type="similarity">
    <text evidence="4">Belongs to the mandelate racemase/muconate lactonizing enzyme family. MenC type 1 subfamily.</text>
</comment>
<dbReference type="RefSeq" id="WP_123015824.1">
    <property type="nucleotide sequence ID" value="NZ_AP024911.1"/>
</dbReference>
<evidence type="ECO:0000259" key="7">
    <source>
        <dbReference type="Pfam" id="PF21508"/>
    </source>
</evidence>
<dbReference type="GO" id="GO:0043748">
    <property type="term" value="F:O-succinylbenzoate synthase activity"/>
    <property type="evidence" value="ECO:0007669"/>
    <property type="project" value="UniProtKB-EC"/>
</dbReference>
<dbReference type="Pfam" id="PF13378">
    <property type="entry name" value="MR_MLE_C"/>
    <property type="match status" value="1"/>
</dbReference>
<comment type="pathway">
    <text evidence="4">Quinol/quinone metabolism; menaquinone biosynthesis.</text>
</comment>
<evidence type="ECO:0000256" key="3">
    <source>
        <dbReference type="ARBA" id="ARBA00023239"/>
    </source>
</evidence>
<gene>
    <name evidence="4 8" type="primary">menC</name>
    <name evidence="8" type="ORF">ACFODT_03030</name>
</gene>
<keyword evidence="2 4" id="KW-0460">Magnesium</keyword>
<dbReference type="InterPro" id="IPR041338">
    <property type="entry name" value="OSBS_N"/>
</dbReference>
<comment type="cofactor">
    <cofactor evidence="4">
        <name>a divalent metal cation</name>
        <dbReference type="ChEBI" id="CHEBI:60240"/>
    </cofactor>
</comment>
<dbReference type="InterPro" id="IPR010196">
    <property type="entry name" value="OSB_synthase_MenC1"/>
</dbReference>
<evidence type="ECO:0000256" key="2">
    <source>
        <dbReference type="ARBA" id="ARBA00022842"/>
    </source>
</evidence>
<sequence>MRSAKLYRYTLPMDSGVVLRNNKLTHRIGYVVALSEQDKTGYGEIAPLPGFSPESVEEAGALAKEMMSAWLESRQFHYQDAFPSVACGLSMAEMELNQQLPLEGNYNTAPLCKGDAEDLWPALSNMPGDKIAKVKVGRYEPIRDGMMVSLLLESMPDLQLRLDANRAWTREQADKFISYLPQSLRHRIVFIEEPCHKPSDSLSFSLDSGVFIAWDETLQDGAQQPGFSVADLTGGRALIIKPMVLGSLAYCQSLIEQANAMNMQVVVSSSIESSLGLTQLARWATLVAPNSIPGLDTVDLFQEQLITPWPGCSLPVKGFEELELIWDQTARQ</sequence>
<dbReference type="PANTHER" id="PTHR48073:SF2">
    <property type="entry name" value="O-SUCCINYLBENZOATE SYNTHASE"/>
    <property type="match status" value="1"/>
</dbReference>
<keyword evidence="9" id="KW-1185">Reference proteome</keyword>
<reference evidence="9" key="1">
    <citation type="journal article" date="2019" name="Int. J. Syst. Evol. Microbiol.">
        <title>The Global Catalogue of Microorganisms (GCM) 10K type strain sequencing project: providing services to taxonomists for standard genome sequencing and annotation.</title>
        <authorList>
            <consortium name="The Broad Institute Genomics Platform"/>
            <consortium name="The Broad Institute Genome Sequencing Center for Infectious Disease"/>
            <person name="Wu L."/>
            <person name="Ma J."/>
        </authorList>
    </citation>
    <scope>NUCLEOTIDE SEQUENCE [LARGE SCALE GENOMIC DNA]</scope>
    <source>
        <strain evidence="9">KCTC 62784</strain>
    </source>
</reference>
<protein>
    <recommendedName>
        <fullName evidence="4 5">o-succinylbenzoate synthase</fullName>
        <shortName evidence="4">OSB synthase</shortName>
        <shortName evidence="4">OSBS</shortName>
        <ecNumber evidence="4 5">4.2.1.113</ecNumber>
    </recommendedName>
    <alternativeName>
        <fullName evidence="4">4-(2'-carboxyphenyl)-4-oxybutyric acid synthase</fullName>
    </alternativeName>
    <alternativeName>
        <fullName evidence="4">o-succinylbenzoic acid synthase</fullName>
    </alternativeName>
</protein>
<dbReference type="EC" id="4.2.1.113" evidence="4 5"/>
<dbReference type="Gene3D" id="3.30.390.10">
    <property type="entry name" value="Enolase-like, N-terminal domain"/>
    <property type="match status" value="1"/>
</dbReference>
<dbReference type="SUPFAM" id="SSF51604">
    <property type="entry name" value="Enolase C-terminal domain-like"/>
    <property type="match status" value="1"/>
</dbReference>
<evidence type="ECO:0000313" key="8">
    <source>
        <dbReference type="EMBL" id="MFC3022805.1"/>
    </source>
</evidence>
<feature type="binding site" evidence="4">
    <location>
        <position position="163"/>
    </location>
    <ligand>
        <name>Mg(2+)</name>
        <dbReference type="ChEBI" id="CHEBI:18420"/>
    </ligand>
</feature>
<dbReference type="InterPro" id="IPR029065">
    <property type="entry name" value="Enolase_C-like"/>
</dbReference>
<feature type="domain" description="Enolase C-terminal" evidence="6">
    <location>
        <begin position="130"/>
        <end position="286"/>
    </location>
</feature>
<feature type="binding site" evidence="4">
    <location>
        <position position="215"/>
    </location>
    <ligand>
        <name>Mg(2+)</name>
        <dbReference type="ChEBI" id="CHEBI:18420"/>
    </ligand>
</feature>
<comment type="caution">
    <text evidence="8">The sequence shown here is derived from an EMBL/GenBank/DDBJ whole genome shotgun (WGS) entry which is preliminary data.</text>
</comment>
<organism evidence="8 9">
    <name type="scientific">Vibrio zhugei</name>
    <dbReference type="NCBI Taxonomy" id="2479546"/>
    <lineage>
        <taxon>Bacteria</taxon>
        <taxon>Pseudomonadati</taxon>
        <taxon>Pseudomonadota</taxon>
        <taxon>Gammaproteobacteria</taxon>
        <taxon>Vibrionales</taxon>
        <taxon>Vibrionaceae</taxon>
        <taxon>Vibrio</taxon>
    </lineage>
</organism>
<name>A0ABV7C917_9VIBR</name>
<keyword evidence="3 4" id="KW-0456">Lyase</keyword>
<dbReference type="Pfam" id="PF21508">
    <property type="entry name" value="MenC_N"/>
    <property type="match status" value="1"/>
</dbReference>
<dbReference type="InterPro" id="IPR036849">
    <property type="entry name" value="Enolase-like_C_sf"/>
</dbReference>
<comment type="pathway">
    <text evidence="4">Quinol/quinone metabolism; 1,4-dihydroxy-2-naphthoate biosynthesis; 1,4-dihydroxy-2-naphthoate from chorismate: step 4/7.</text>
</comment>
<feature type="binding site" evidence="4">
    <location>
        <position position="192"/>
    </location>
    <ligand>
        <name>Mg(2+)</name>
        <dbReference type="ChEBI" id="CHEBI:18420"/>
    </ligand>
</feature>
<dbReference type="SUPFAM" id="SSF54826">
    <property type="entry name" value="Enolase N-terminal domain-like"/>
    <property type="match status" value="1"/>
</dbReference>
<dbReference type="HAMAP" id="MF_00470">
    <property type="entry name" value="MenC_1"/>
    <property type="match status" value="1"/>
</dbReference>
<feature type="active site" description="Proton acceptor" evidence="4">
    <location>
        <position position="241"/>
    </location>
</feature>
<accession>A0ABV7C917</accession>
<dbReference type="CDD" id="cd03320">
    <property type="entry name" value="OSBS"/>
    <property type="match status" value="1"/>
</dbReference>
<keyword evidence="1 4" id="KW-0479">Metal-binding</keyword>
<evidence type="ECO:0000259" key="6">
    <source>
        <dbReference type="Pfam" id="PF13378"/>
    </source>
</evidence>
<comment type="function">
    <text evidence="4">Converts 2-succinyl-6-hydroxy-2,4-cyclohexadiene-1-carboxylate (SHCHC) to 2-succinylbenzoate (OSB).</text>
</comment>
<dbReference type="PANTHER" id="PTHR48073">
    <property type="entry name" value="O-SUCCINYLBENZOATE SYNTHASE-RELATED"/>
    <property type="match status" value="1"/>
</dbReference>
<evidence type="ECO:0000256" key="4">
    <source>
        <dbReference type="HAMAP-Rule" id="MF_00470"/>
    </source>
</evidence>
<evidence type="ECO:0000256" key="1">
    <source>
        <dbReference type="ARBA" id="ARBA00022723"/>
    </source>
</evidence>
<feature type="active site" description="Proton donor" evidence="4">
    <location>
        <position position="135"/>
    </location>
</feature>
<dbReference type="Gene3D" id="3.20.20.120">
    <property type="entry name" value="Enolase-like C-terminal domain"/>
    <property type="match status" value="1"/>
</dbReference>
<dbReference type="SFLD" id="SFLDF00009">
    <property type="entry name" value="o-succinylbenzoate_synthase"/>
    <property type="match status" value="1"/>
</dbReference>
<proteinExistence type="inferred from homology"/>
<dbReference type="SFLD" id="SFLDG00180">
    <property type="entry name" value="muconate_cycloisomerase"/>
    <property type="match status" value="1"/>
</dbReference>
<evidence type="ECO:0000256" key="5">
    <source>
        <dbReference type="NCBIfam" id="TIGR01927"/>
    </source>
</evidence>
<feature type="domain" description="OSBS enolase-like N-terminal" evidence="7">
    <location>
        <begin position="1"/>
        <end position="96"/>
    </location>
</feature>
<dbReference type="SFLD" id="SFLDS00001">
    <property type="entry name" value="Enolase"/>
    <property type="match status" value="1"/>
</dbReference>
<evidence type="ECO:0000313" key="9">
    <source>
        <dbReference type="Proteomes" id="UP001595384"/>
    </source>
</evidence>
<dbReference type="NCBIfam" id="TIGR01927">
    <property type="entry name" value="menC_gam_Gplu"/>
    <property type="match status" value="1"/>
</dbReference>
<dbReference type="EMBL" id="JBHRSE010000023">
    <property type="protein sequence ID" value="MFC3022805.1"/>
    <property type="molecule type" value="Genomic_DNA"/>
</dbReference>
<comment type="catalytic activity">
    <reaction evidence="4">
        <text>(1R,6R)-6-hydroxy-2-succinyl-cyclohexa-2,4-diene-1-carboxylate = 2-succinylbenzoate + H2O</text>
        <dbReference type="Rhea" id="RHEA:10196"/>
        <dbReference type="ChEBI" id="CHEBI:15377"/>
        <dbReference type="ChEBI" id="CHEBI:18325"/>
        <dbReference type="ChEBI" id="CHEBI:58689"/>
        <dbReference type="EC" id="4.2.1.113"/>
    </reaction>
</comment>
<keyword evidence="4" id="KW-0474">Menaquinone biosynthesis</keyword>
<dbReference type="NCBIfam" id="NF003473">
    <property type="entry name" value="PRK05105.1"/>
    <property type="match status" value="1"/>
</dbReference>
<dbReference type="Proteomes" id="UP001595384">
    <property type="component" value="Unassembled WGS sequence"/>
</dbReference>
<dbReference type="InterPro" id="IPR029017">
    <property type="entry name" value="Enolase-like_N"/>
</dbReference>